<proteinExistence type="predicted"/>
<dbReference type="AlphaFoldDB" id="A0A9P0MGU3"/>
<organism evidence="1 2">
    <name type="scientific">Nezara viridula</name>
    <name type="common">Southern green stink bug</name>
    <name type="synonym">Cimex viridulus</name>
    <dbReference type="NCBI Taxonomy" id="85310"/>
    <lineage>
        <taxon>Eukaryota</taxon>
        <taxon>Metazoa</taxon>
        <taxon>Ecdysozoa</taxon>
        <taxon>Arthropoda</taxon>
        <taxon>Hexapoda</taxon>
        <taxon>Insecta</taxon>
        <taxon>Pterygota</taxon>
        <taxon>Neoptera</taxon>
        <taxon>Paraneoptera</taxon>
        <taxon>Hemiptera</taxon>
        <taxon>Heteroptera</taxon>
        <taxon>Panheteroptera</taxon>
        <taxon>Pentatomomorpha</taxon>
        <taxon>Pentatomoidea</taxon>
        <taxon>Pentatomidae</taxon>
        <taxon>Pentatominae</taxon>
        <taxon>Nezara</taxon>
    </lineage>
</organism>
<evidence type="ECO:0000313" key="2">
    <source>
        <dbReference type="Proteomes" id="UP001152798"/>
    </source>
</evidence>
<dbReference type="EMBL" id="OV725080">
    <property type="protein sequence ID" value="CAH1397823.1"/>
    <property type="molecule type" value="Genomic_DNA"/>
</dbReference>
<reference evidence="1" key="1">
    <citation type="submission" date="2022-01" db="EMBL/GenBank/DDBJ databases">
        <authorList>
            <person name="King R."/>
        </authorList>
    </citation>
    <scope>NUCLEOTIDE SEQUENCE</scope>
</reference>
<name>A0A9P0MGU3_NEZVI</name>
<sequence length="88" mass="9654">MMGRTDYLSPEDEDELRVAPVITSSSGDDLIRIEAATLPICPEATSRRICNSWRYRGGGGSARTAVSDLKTYIMLLFAMLCHVSTLSL</sequence>
<protein>
    <submittedName>
        <fullName evidence="1">Uncharacterized protein</fullName>
    </submittedName>
</protein>
<dbReference type="Proteomes" id="UP001152798">
    <property type="component" value="Chromosome 4"/>
</dbReference>
<evidence type="ECO:0000313" key="1">
    <source>
        <dbReference type="EMBL" id="CAH1397823.1"/>
    </source>
</evidence>
<keyword evidence="2" id="KW-1185">Reference proteome</keyword>
<accession>A0A9P0MGU3</accession>
<gene>
    <name evidence="1" type="ORF">NEZAVI_LOCUS7583</name>
</gene>